<feature type="transmembrane region" description="Helical" evidence="1">
    <location>
        <begin position="101"/>
        <end position="120"/>
    </location>
</feature>
<sequence length="270" mass="28094">MLVSVLLELKGPPTEPASCLAAWGATETAVCGCIFLAAASAAAAEVRWSRGRLGMRSGGMLLLPPVLLLALGQAIDMATAAAKMSEHAGFWLHRDPSKFPVQQLILLCCCGALVGYMAFVKGLLRVGTGLSAAAAGAHLHAAFAAGAAAVTAKTCTLEVAAAEHTAAETEAAAGARILLLQLLLLMSCTAAAPKNKAELHDEREEEQQLLLHALRCMVGATSGVAAVKYLYTRISSPLSWGIAFEEFLPHLSLLLLPTKFLASCFSRSAA</sequence>
<evidence type="ECO:0000313" key="3">
    <source>
        <dbReference type="Proteomes" id="UP000018050"/>
    </source>
</evidence>
<dbReference type="VEuPathDB" id="ToxoDB:EAH_00067160"/>
<keyword evidence="3" id="KW-1185">Reference proteome</keyword>
<dbReference type="OrthoDB" id="10673530at2759"/>
<dbReference type="Proteomes" id="UP000018050">
    <property type="component" value="Unassembled WGS sequence"/>
</dbReference>
<keyword evidence="1" id="KW-1133">Transmembrane helix</keyword>
<gene>
    <name evidence="2" type="ORF">EAH_00067160</name>
</gene>
<reference evidence="2" key="1">
    <citation type="submission" date="2013-10" db="EMBL/GenBank/DDBJ databases">
        <title>Genomic analysis of the causative agents of coccidiosis in chickens.</title>
        <authorList>
            <person name="Reid A.J."/>
            <person name="Blake D."/>
            <person name="Billington K."/>
            <person name="Browne H."/>
            <person name="Dunn M."/>
            <person name="Hung S."/>
            <person name="Kawahara F."/>
            <person name="Miranda-Saavedra D."/>
            <person name="Mourier T."/>
            <person name="Nagra H."/>
            <person name="Otto T.D."/>
            <person name="Rawlings N."/>
            <person name="Sanchez A."/>
            <person name="Sanders M."/>
            <person name="Subramaniam C."/>
            <person name="Tay Y."/>
            <person name="Dear P."/>
            <person name="Doerig C."/>
            <person name="Gruber A."/>
            <person name="Parkinson J."/>
            <person name="Shirley M."/>
            <person name="Wan K.L."/>
            <person name="Berriman M."/>
            <person name="Tomley F."/>
            <person name="Pain A."/>
        </authorList>
    </citation>
    <scope>NUCLEOTIDE SEQUENCE</scope>
    <source>
        <strain evidence="2">Houghton</strain>
    </source>
</reference>
<feature type="transmembrane region" description="Helical" evidence="1">
    <location>
        <begin position="60"/>
        <end position="81"/>
    </location>
</feature>
<dbReference type="GeneID" id="25274786"/>
<organism evidence="2 3">
    <name type="scientific">Eimeria acervulina</name>
    <name type="common">Coccidian parasite</name>
    <dbReference type="NCBI Taxonomy" id="5801"/>
    <lineage>
        <taxon>Eukaryota</taxon>
        <taxon>Sar</taxon>
        <taxon>Alveolata</taxon>
        <taxon>Apicomplexa</taxon>
        <taxon>Conoidasida</taxon>
        <taxon>Coccidia</taxon>
        <taxon>Eucoccidiorida</taxon>
        <taxon>Eimeriorina</taxon>
        <taxon>Eimeriidae</taxon>
        <taxon>Eimeria</taxon>
    </lineage>
</organism>
<dbReference type="AlphaFoldDB" id="U6GSU3"/>
<feature type="transmembrane region" description="Helical" evidence="1">
    <location>
        <begin position="20"/>
        <end position="39"/>
    </location>
</feature>
<name>U6GSU3_EIMAC</name>
<keyword evidence="1" id="KW-0472">Membrane</keyword>
<proteinExistence type="predicted"/>
<reference evidence="2" key="2">
    <citation type="submission" date="2013-10" db="EMBL/GenBank/DDBJ databases">
        <authorList>
            <person name="Aslett M."/>
        </authorList>
    </citation>
    <scope>NUCLEOTIDE SEQUENCE</scope>
    <source>
        <strain evidence="2">Houghton</strain>
    </source>
</reference>
<keyword evidence="1" id="KW-0812">Transmembrane</keyword>
<evidence type="ECO:0000313" key="2">
    <source>
        <dbReference type="EMBL" id="CDI82622.1"/>
    </source>
</evidence>
<evidence type="ECO:0000256" key="1">
    <source>
        <dbReference type="SAM" id="Phobius"/>
    </source>
</evidence>
<dbReference type="EMBL" id="HG672598">
    <property type="protein sequence ID" value="CDI82622.1"/>
    <property type="molecule type" value="Genomic_DNA"/>
</dbReference>
<accession>U6GSU3</accession>
<dbReference type="RefSeq" id="XP_013248041.1">
    <property type="nucleotide sequence ID" value="XM_013392587.1"/>
</dbReference>
<protein>
    <submittedName>
        <fullName evidence="2">Uncharacterized protein</fullName>
    </submittedName>
</protein>